<evidence type="ECO:0000313" key="2">
    <source>
        <dbReference type="Proteomes" id="UP000193719"/>
    </source>
</evidence>
<comment type="caution">
    <text evidence="1">The sequence shown here is derived from an EMBL/GenBank/DDBJ whole genome shotgun (WGS) entry which is preliminary data.</text>
</comment>
<accession>A0A1Y1V4F9</accession>
<reference evidence="1 2" key="2">
    <citation type="submission" date="2016-08" db="EMBL/GenBank/DDBJ databases">
        <title>Pervasive Adenine N6-methylation of Active Genes in Fungi.</title>
        <authorList>
            <consortium name="DOE Joint Genome Institute"/>
            <person name="Mondo S.J."/>
            <person name="Dannebaum R.O."/>
            <person name="Kuo R.C."/>
            <person name="Labutti K."/>
            <person name="Haridas S."/>
            <person name="Kuo A."/>
            <person name="Salamov A."/>
            <person name="Ahrendt S.R."/>
            <person name="Lipzen A."/>
            <person name="Sullivan W."/>
            <person name="Andreopoulos W.B."/>
            <person name="Clum A."/>
            <person name="Lindquist E."/>
            <person name="Daum C."/>
            <person name="Ramamoorthy G.K."/>
            <person name="Gryganskyi A."/>
            <person name="Culley D."/>
            <person name="Magnuson J.K."/>
            <person name="James T.Y."/>
            <person name="O'Malley M.A."/>
            <person name="Stajich J.E."/>
            <person name="Spatafora J.W."/>
            <person name="Visel A."/>
            <person name="Grigoriev I.V."/>
        </authorList>
    </citation>
    <scope>NUCLEOTIDE SEQUENCE [LARGE SCALE GENOMIC DNA]</scope>
    <source>
        <strain evidence="2">finn</strain>
    </source>
</reference>
<proteinExistence type="predicted"/>
<name>A0A1Y1V4F9_9FUNG</name>
<gene>
    <name evidence="1" type="ORF">BCR36DRAFT_296116</name>
</gene>
<keyword evidence="2" id="KW-1185">Reference proteome</keyword>
<dbReference type="Proteomes" id="UP000193719">
    <property type="component" value="Unassembled WGS sequence"/>
</dbReference>
<dbReference type="EMBL" id="MCFH01000032">
    <property type="protein sequence ID" value="ORX47110.1"/>
    <property type="molecule type" value="Genomic_DNA"/>
</dbReference>
<evidence type="ECO:0000313" key="1">
    <source>
        <dbReference type="EMBL" id="ORX47110.1"/>
    </source>
</evidence>
<organism evidence="1 2">
    <name type="scientific">Piromyces finnis</name>
    <dbReference type="NCBI Taxonomy" id="1754191"/>
    <lineage>
        <taxon>Eukaryota</taxon>
        <taxon>Fungi</taxon>
        <taxon>Fungi incertae sedis</taxon>
        <taxon>Chytridiomycota</taxon>
        <taxon>Chytridiomycota incertae sedis</taxon>
        <taxon>Neocallimastigomycetes</taxon>
        <taxon>Neocallimastigales</taxon>
        <taxon>Neocallimastigaceae</taxon>
        <taxon>Piromyces</taxon>
    </lineage>
</organism>
<sequence length="63" mass="7484">LLFVGVIVFFTIDYFVFNKMYSDKVKEMNSLVSFLFLVPSFIINHNEKFNSIFIIFILLLIIK</sequence>
<feature type="non-terminal residue" evidence="1">
    <location>
        <position position="1"/>
    </location>
</feature>
<protein>
    <submittedName>
        <fullName evidence="1">Uncharacterized protein</fullName>
    </submittedName>
</protein>
<reference evidence="1 2" key="1">
    <citation type="submission" date="2016-08" db="EMBL/GenBank/DDBJ databases">
        <title>Genomes of anaerobic fungi encode conserved fungal cellulosomes for biomass hydrolysis.</title>
        <authorList>
            <consortium name="DOE Joint Genome Institute"/>
            <person name="Haitjema C.H."/>
            <person name="Gilmore S.P."/>
            <person name="Henske J.K."/>
            <person name="Solomon K.V."/>
            <person name="De Groot R."/>
            <person name="Kuo A."/>
            <person name="Mondo S.J."/>
            <person name="Salamov A.A."/>
            <person name="Labutti K."/>
            <person name="Zhao Z."/>
            <person name="Chiniquy J."/>
            <person name="Barry K."/>
            <person name="Brewer H.M."/>
            <person name="Purvine S.O."/>
            <person name="Wright A.T."/>
            <person name="Boxma B."/>
            <person name="Van Alen T."/>
            <person name="Hackstein J.H."/>
            <person name="Baker S.E."/>
            <person name="Grigoriev I.V."/>
            <person name="O'Malley M.A."/>
        </authorList>
    </citation>
    <scope>NUCLEOTIDE SEQUENCE [LARGE SCALE GENOMIC DNA]</scope>
    <source>
        <strain evidence="2">finn</strain>
    </source>
</reference>
<dbReference type="AlphaFoldDB" id="A0A1Y1V4F9"/>